<accession>A0A8X6KHP5</accession>
<evidence type="ECO:0000256" key="5">
    <source>
        <dbReference type="ARBA" id="ARBA00022692"/>
    </source>
</evidence>
<feature type="transmembrane region" description="Helical" evidence="13">
    <location>
        <begin position="191"/>
        <end position="209"/>
    </location>
</feature>
<name>A0A8X6KHP5_TRICU</name>
<feature type="transmembrane region" description="Helical" evidence="13">
    <location>
        <begin position="139"/>
        <end position="159"/>
    </location>
</feature>
<dbReference type="EMBL" id="BMAO01031297">
    <property type="protein sequence ID" value="GFQ74016.1"/>
    <property type="molecule type" value="Genomic_DNA"/>
</dbReference>
<dbReference type="SMART" id="SM00918">
    <property type="entry name" value="Lig_chan-Glu_bd"/>
    <property type="match status" value="1"/>
</dbReference>
<dbReference type="PANTHER" id="PTHR42643:SF24">
    <property type="entry name" value="IONOTROPIC RECEPTOR 60A"/>
    <property type="match status" value="1"/>
</dbReference>
<feature type="transmembrane region" description="Helical" evidence="13">
    <location>
        <begin position="166"/>
        <end position="185"/>
    </location>
</feature>
<evidence type="ECO:0000256" key="8">
    <source>
        <dbReference type="ARBA" id="ARBA00023136"/>
    </source>
</evidence>
<comment type="similarity">
    <text evidence="2">Belongs to the glutamate-gated ion channel (TC 1.A.10.1) family.</text>
</comment>
<evidence type="ECO:0000256" key="2">
    <source>
        <dbReference type="ARBA" id="ARBA00008685"/>
    </source>
</evidence>
<feature type="domain" description="Ionotropic glutamate receptor L-glutamate and glycine-binding" evidence="14">
    <location>
        <begin position="25"/>
        <end position="87"/>
    </location>
</feature>
<keyword evidence="4" id="KW-1003">Cell membrane</keyword>
<keyword evidence="3" id="KW-0813">Transport</keyword>
<evidence type="ECO:0000256" key="11">
    <source>
        <dbReference type="ARBA" id="ARBA00023286"/>
    </source>
</evidence>
<proteinExistence type="inferred from homology"/>
<dbReference type="SUPFAM" id="SSF53850">
    <property type="entry name" value="Periplasmic binding protein-like II"/>
    <property type="match status" value="1"/>
</dbReference>
<evidence type="ECO:0000256" key="6">
    <source>
        <dbReference type="ARBA" id="ARBA00022989"/>
    </source>
</evidence>
<dbReference type="AlphaFoldDB" id="A0A8X6KHP5"/>
<sequence length="417" mass="47669">MTQVLSAFNMKFPNFIRVGILPLRHLMELNYDSDGNVRFASGVEANFIQVLSEFLGFSYQLVITDDGEWGQMKDDGNWTGIIGLVHRNEADIAIGHLTMSPQRSSVVDFLFYAVDENSFVTNLPDYVMKSLFYLLPFHAYIWISIIIAVVLMPFLFMILTSKNLSFYELFFQLFSILLGQQGFIASNELKFRILIGTWFIFSLIISSSYRSVLLSTMMVPQFAYDVRNIKELAAAILDGKYKATTSKGSVNGELLTRSVDESLQVIGEHIIEESWFSKDNTIGAPQHIEDFTAVLGPKFVFLLEYGEPPYTTKRIFKETVSFWNVGLAVRKDFCCKKHMEKYITKILYTGIYEKLYEDELFKARLSFDWRDINPKIKSLTLTDFVGAFILLVVGFCVAFVVLLIEVQKIDSITVPCK</sequence>
<evidence type="ECO:0000256" key="1">
    <source>
        <dbReference type="ARBA" id="ARBA00004651"/>
    </source>
</evidence>
<keyword evidence="16" id="KW-1185">Reference proteome</keyword>
<dbReference type="OrthoDB" id="6416285at2759"/>
<evidence type="ECO:0000313" key="16">
    <source>
        <dbReference type="Proteomes" id="UP000887116"/>
    </source>
</evidence>
<keyword evidence="12" id="KW-0407">Ion channel</keyword>
<evidence type="ECO:0000256" key="10">
    <source>
        <dbReference type="ARBA" id="ARBA00023180"/>
    </source>
</evidence>
<dbReference type="Gene3D" id="1.10.287.70">
    <property type="match status" value="1"/>
</dbReference>
<dbReference type="GO" id="GO:0050906">
    <property type="term" value="P:detection of stimulus involved in sensory perception"/>
    <property type="evidence" value="ECO:0007669"/>
    <property type="project" value="UniProtKB-ARBA"/>
</dbReference>
<comment type="caution">
    <text evidence="15">The sequence shown here is derived from an EMBL/GenBank/DDBJ whole genome shotgun (WGS) entry which is preliminary data.</text>
</comment>
<dbReference type="InterPro" id="IPR019594">
    <property type="entry name" value="Glu/Gly-bd"/>
</dbReference>
<evidence type="ECO:0000259" key="14">
    <source>
        <dbReference type="SMART" id="SM00918"/>
    </source>
</evidence>
<evidence type="ECO:0000256" key="7">
    <source>
        <dbReference type="ARBA" id="ARBA00023065"/>
    </source>
</evidence>
<dbReference type="Gene3D" id="3.40.190.10">
    <property type="entry name" value="Periplasmic binding protein-like II"/>
    <property type="match status" value="1"/>
</dbReference>
<dbReference type="GO" id="GO:0005886">
    <property type="term" value="C:plasma membrane"/>
    <property type="evidence" value="ECO:0007669"/>
    <property type="project" value="UniProtKB-SubCell"/>
</dbReference>
<keyword evidence="5 13" id="KW-0812">Transmembrane</keyword>
<feature type="transmembrane region" description="Helical" evidence="13">
    <location>
        <begin position="384"/>
        <end position="404"/>
    </location>
</feature>
<evidence type="ECO:0000256" key="13">
    <source>
        <dbReference type="SAM" id="Phobius"/>
    </source>
</evidence>
<evidence type="ECO:0000313" key="15">
    <source>
        <dbReference type="EMBL" id="GFQ74016.1"/>
    </source>
</evidence>
<reference evidence="15" key="1">
    <citation type="submission" date="2020-07" db="EMBL/GenBank/DDBJ databases">
        <title>Multicomponent nature underlies the extraordinary mechanical properties of spider dragline silk.</title>
        <authorList>
            <person name="Kono N."/>
            <person name="Nakamura H."/>
            <person name="Mori M."/>
            <person name="Yoshida Y."/>
            <person name="Ohtoshi R."/>
            <person name="Malay A.D."/>
            <person name="Moran D.A.P."/>
            <person name="Tomita M."/>
            <person name="Numata K."/>
            <person name="Arakawa K."/>
        </authorList>
    </citation>
    <scope>NUCLEOTIDE SEQUENCE</scope>
</reference>
<dbReference type="Proteomes" id="UP000887116">
    <property type="component" value="Unassembled WGS sequence"/>
</dbReference>
<keyword evidence="9" id="KW-0675">Receptor</keyword>
<evidence type="ECO:0000256" key="9">
    <source>
        <dbReference type="ARBA" id="ARBA00023170"/>
    </source>
</evidence>
<dbReference type="InterPro" id="IPR001320">
    <property type="entry name" value="Iontro_rcpt_C"/>
</dbReference>
<evidence type="ECO:0000256" key="12">
    <source>
        <dbReference type="ARBA" id="ARBA00023303"/>
    </source>
</evidence>
<protein>
    <submittedName>
        <fullName evidence="15">Acetoacetyl-CoA synthetase</fullName>
    </submittedName>
</protein>
<keyword evidence="8 13" id="KW-0472">Membrane</keyword>
<dbReference type="InterPro" id="IPR052192">
    <property type="entry name" value="Insect_Ionotropic_Sensory_Rcpt"/>
</dbReference>
<keyword evidence="6 13" id="KW-1133">Transmembrane helix</keyword>
<keyword evidence="11" id="KW-1071">Ligand-gated ion channel</keyword>
<gene>
    <name evidence="15" type="primary">AACS_53</name>
    <name evidence="15" type="ORF">TNCT_531401</name>
</gene>
<keyword evidence="7" id="KW-0406">Ion transport</keyword>
<dbReference type="GO" id="GO:0015276">
    <property type="term" value="F:ligand-gated monoatomic ion channel activity"/>
    <property type="evidence" value="ECO:0007669"/>
    <property type="project" value="InterPro"/>
</dbReference>
<dbReference type="PANTHER" id="PTHR42643">
    <property type="entry name" value="IONOTROPIC RECEPTOR 20A-RELATED"/>
    <property type="match status" value="1"/>
</dbReference>
<dbReference type="Pfam" id="PF10613">
    <property type="entry name" value="Lig_chan-Glu_bd"/>
    <property type="match status" value="1"/>
</dbReference>
<evidence type="ECO:0000256" key="3">
    <source>
        <dbReference type="ARBA" id="ARBA00022448"/>
    </source>
</evidence>
<evidence type="ECO:0000256" key="4">
    <source>
        <dbReference type="ARBA" id="ARBA00022475"/>
    </source>
</evidence>
<organism evidence="15 16">
    <name type="scientific">Trichonephila clavata</name>
    <name type="common">Joro spider</name>
    <name type="synonym">Nephila clavata</name>
    <dbReference type="NCBI Taxonomy" id="2740835"/>
    <lineage>
        <taxon>Eukaryota</taxon>
        <taxon>Metazoa</taxon>
        <taxon>Ecdysozoa</taxon>
        <taxon>Arthropoda</taxon>
        <taxon>Chelicerata</taxon>
        <taxon>Arachnida</taxon>
        <taxon>Araneae</taxon>
        <taxon>Araneomorphae</taxon>
        <taxon>Entelegynae</taxon>
        <taxon>Araneoidea</taxon>
        <taxon>Nephilidae</taxon>
        <taxon>Trichonephila</taxon>
    </lineage>
</organism>
<keyword evidence="10" id="KW-0325">Glycoprotein</keyword>
<dbReference type="Pfam" id="PF00060">
    <property type="entry name" value="Lig_chan"/>
    <property type="match status" value="1"/>
</dbReference>
<comment type="subcellular location">
    <subcellularLocation>
        <location evidence="1">Cell membrane</location>
        <topology evidence="1">Multi-pass membrane protein</topology>
    </subcellularLocation>
</comment>